<reference evidence="2 3" key="1">
    <citation type="submission" date="2015-03" db="EMBL/GenBank/DDBJ databases">
        <authorList>
            <consortium name="Pathogen Informatics"/>
        </authorList>
    </citation>
    <scope>NUCLEOTIDE SEQUENCE [LARGE SCALE GENOMIC DNA]</scope>
    <source>
        <strain evidence="2 3">A1104</strain>
    </source>
</reference>
<sequence length="77" mass="8210">MKTAEKKQNGIVSSTSRKKTDAAGKAEILSRFQCGIIAKPNITMIPTFTTTIGPEILNNNFSPPEAIATSTAKITTL</sequence>
<gene>
    <name evidence="2" type="ORF">ERS008198_03386</name>
</gene>
<accession>A0A655DJJ2</accession>
<dbReference type="Proteomes" id="UP000041314">
    <property type="component" value="Unassembled WGS sequence"/>
</dbReference>
<feature type="region of interest" description="Disordered" evidence="1">
    <location>
        <begin position="1"/>
        <end position="23"/>
    </location>
</feature>
<protein>
    <submittedName>
        <fullName evidence="2">Uncharacterized protein</fullName>
    </submittedName>
</protein>
<evidence type="ECO:0000313" key="3">
    <source>
        <dbReference type="Proteomes" id="UP000041314"/>
    </source>
</evidence>
<evidence type="ECO:0000256" key="1">
    <source>
        <dbReference type="SAM" id="MobiDB-lite"/>
    </source>
</evidence>
<dbReference type="EMBL" id="CQPA01000032">
    <property type="protein sequence ID" value="CNU71342.1"/>
    <property type="molecule type" value="Genomic_DNA"/>
</dbReference>
<dbReference type="AlphaFoldDB" id="A0A655DJJ2"/>
<name>A0A655DJJ2_SALET</name>
<evidence type="ECO:0000313" key="2">
    <source>
        <dbReference type="EMBL" id="CNU71342.1"/>
    </source>
</evidence>
<proteinExistence type="predicted"/>
<organism evidence="2 3">
    <name type="scientific">Salmonella enterica subsp. enterica serovar Bovismorbificans</name>
    <dbReference type="NCBI Taxonomy" id="58097"/>
    <lineage>
        <taxon>Bacteria</taxon>
        <taxon>Pseudomonadati</taxon>
        <taxon>Pseudomonadota</taxon>
        <taxon>Gammaproteobacteria</taxon>
        <taxon>Enterobacterales</taxon>
        <taxon>Enterobacteriaceae</taxon>
        <taxon>Salmonella</taxon>
    </lineage>
</organism>